<accession>A0AAW6E373</accession>
<comment type="caution">
    <text evidence="1">The sequence shown here is derived from an EMBL/GenBank/DDBJ whole genome shotgun (WGS) entry which is preliminary data.</text>
</comment>
<gene>
    <name evidence="1" type="ORF">PNV70_04695</name>
</gene>
<evidence type="ECO:0000313" key="1">
    <source>
        <dbReference type="EMBL" id="MDB8741367.1"/>
    </source>
</evidence>
<sequence>MNFGYDKTALCDCHVVMNIKIEHLIVKFKQLTFGLAGQKIIGIDNFKDKLKTADKNIVQLVCTAFAVHRIICN</sequence>
<protein>
    <submittedName>
        <fullName evidence="1">Uncharacterized protein</fullName>
    </submittedName>
</protein>
<reference evidence="1" key="1">
    <citation type="submission" date="2023-01" db="EMBL/GenBank/DDBJ databases">
        <title>Human gut microbiome strain richness.</title>
        <authorList>
            <person name="Chen-Liaw A."/>
        </authorList>
    </citation>
    <scope>NUCLEOTIDE SEQUENCE</scope>
    <source>
        <strain evidence="1">D59st1_B8_D59t2_181005</strain>
    </source>
</reference>
<dbReference type="AlphaFoldDB" id="A0AAW6E373"/>
<organism evidence="1 2">
    <name type="scientific">Ruminococcus bicirculans</name>
    <name type="common">ex Wegman et al. 2014</name>
    <dbReference type="NCBI Taxonomy" id="1160721"/>
    <lineage>
        <taxon>Bacteria</taxon>
        <taxon>Bacillati</taxon>
        <taxon>Bacillota</taxon>
        <taxon>Clostridia</taxon>
        <taxon>Eubacteriales</taxon>
        <taxon>Oscillospiraceae</taxon>
        <taxon>Ruminococcus</taxon>
    </lineage>
</organism>
<dbReference type="EMBL" id="JAQMLS010000002">
    <property type="protein sequence ID" value="MDB8741367.1"/>
    <property type="molecule type" value="Genomic_DNA"/>
</dbReference>
<name>A0AAW6E373_9FIRM</name>
<dbReference type="Proteomes" id="UP001211421">
    <property type="component" value="Unassembled WGS sequence"/>
</dbReference>
<dbReference type="RefSeq" id="WP_207741355.1">
    <property type="nucleotide sequence ID" value="NZ_DAWCPT010000017.1"/>
</dbReference>
<proteinExistence type="predicted"/>
<evidence type="ECO:0000313" key="2">
    <source>
        <dbReference type="Proteomes" id="UP001211421"/>
    </source>
</evidence>